<evidence type="ECO:0000256" key="7">
    <source>
        <dbReference type="ARBA" id="ARBA00022962"/>
    </source>
</evidence>
<dbReference type="UniPathway" id="UPA00148">
    <property type="reaction ID" value="UER00231"/>
</dbReference>
<comment type="pathway">
    <text evidence="8">Cofactor biosynthesis; adenosylcobalamin biosynthesis; cob(II)yrinate a,c-diamide from sirohydrochlorin (anaerobic route): step 10/10.</text>
</comment>
<feature type="site" description="Increases nucleophilicity of active site Cys" evidence="8">
    <location>
        <position position="437"/>
    </location>
</feature>
<dbReference type="Gene3D" id="3.40.50.880">
    <property type="match status" value="1"/>
</dbReference>
<dbReference type="NCBIfam" id="NF002204">
    <property type="entry name" value="PRK01077.1"/>
    <property type="match status" value="1"/>
</dbReference>
<dbReference type="SUPFAM" id="SSF52317">
    <property type="entry name" value="Class I glutamine amidotransferase-like"/>
    <property type="match status" value="1"/>
</dbReference>
<dbReference type="RefSeq" id="WP_135613685.1">
    <property type="nucleotide sequence ID" value="NZ_RQFY01000001.1"/>
</dbReference>
<evidence type="ECO:0000256" key="3">
    <source>
        <dbReference type="ARBA" id="ARBA00022598"/>
    </source>
</evidence>
<dbReference type="InterPro" id="IPR011698">
    <property type="entry name" value="GATase_3"/>
</dbReference>
<evidence type="ECO:0000256" key="6">
    <source>
        <dbReference type="ARBA" id="ARBA00022842"/>
    </source>
</evidence>
<dbReference type="CDD" id="cd03130">
    <property type="entry name" value="GATase1_CobB"/>
    <property type="match status" value="1"/>
</dbReference>
<dbReference type="EMBL" id="RQFY01000001">
    <property type="protein sequence ID" value="TGL36744.1"/>
    <property type="molecule type" value="Genomic_DNA"/>
</dbReference>
<comment type="miscellaneous">
    <text evidence="8">The a and c carboxylates of cobyrinate are activated for nucleophilic attack via formation of a phosphorylated intermediate by ATP. CbiA catalyzes first the amidation of the c-carboxylate, and then that of the a-carboxylate.</text>
</comment>
<evidence type="ECO:0000256" key="4">
    <source>
        <dbReference type="ARBA" id="ARBA00022741"/>
    </source>
</evidence>
<accession>A0A4R9JBW9</accession>
<keyword evidence="4 8" id="KW-0547">Nucleotide-binding</keyword>
<comment type="domain">
    <text evidence="8">Comprises of two domains. The C-terminal domain contains the binding site for glutamine and catalyzes the hydrolysis of this substrate to glutamate and ammonia. The N-terminal domain is anticipated to bind ATP and cobyrinate and catalyzes the ultimate synthesis of the diamide product. The ammonia produced via the glutaminase domain is probably translocated to the adjacent domain via a molecular tunnel, where it reacts with an activated intermediate.</text>
</comment>
<organism evidence="11 12">
    <name type="scientific">Leptospira koniambonensis</name>
    <dbReference type="NCBI Taxonomy" id="2484950"/>
    <lineage>
        <taxon>Bacteria</taxon>
        <taxon>Pseudomonadati</taxon>
        <taxon>Spirochaetota</taxon>
        <taxon>Spirochaetia</taxon>
        <taxon>Leptospirales</taxon>
        <taxon>Leptospiraceae</taxon>
        <taxon>Leptospira</taxon>
    </lineage>
</organism>
<dbReference type="AlphaFoldDB" id="A0A4R9JBW9"/>
<proteinExistence type="inferred from homology"/>
<sequence length="459" mass="50572">MIQEIKIPRILISGTGSGTGKTTFTIALTKALQSKGLKVSVFKCGPDYLDPGYHSFVTGETCQNLDGWLMGKESVISSFISTSQGSDISIIEGVMGLFDGHSPNGEAGSTAEIAKWLQVPTIILIDASGMAATFSAIASGIKNHDPQVSIQGFVANFIGSKSHLSIIETASIPLTILGGFPKSYEYSFPERHLGLRSAGPDILTEEKLSFWKNLAEEWLDVDKILKIANSAPPILSEISSEIQNKSNDCKIGVAYDEAFHFYYEENFKKLRDYGAELVFFSPIKDTKLPEVDGLYFGGGYPELFADSLSNNKNLIEEIKSFASSKRPIYAECGGLMYLSSEIQNIEGESFSMVGLIPGKAIMGPKLKSLGYVEVHTEKRTILGEAGIRFRGHQFRYSDLVVENEDDSLFSYHIRKRKSEQTTREGYTVSNVLASYVHAHWASNPEIPKNFIASCRRFKV</sequence>
<keyword evidence="6 8" id="KW-0460">Magnesium</keyword>
<comment type="function">
    <text evidence="8">Catalyzes the ATP-dependent amidation of the two carboxylate groups at positions a and c of cobyrinate, using either L-glutamine or ammonia as the nitrogen source.</text>
</comment>
<keyword evidence="3 8" id="KW-0436">Ligase</keyword>
<evidence type="ECO:0000256" key="1">
    <source>
        <dbReference type="ARBA" id="ARBA00001946"/>
    </source>
</evidence>
<comment type="similarity">
    <text evidence="8">Belongs to the CobB/CbiA family.</text>
</comment>
<dbReference type="GO" id="GO:0005524">
    <property type="term" value="F:ATP binding"/>
    <property type="evidence" value="ECO:0007669"/>
    <property type="project" value="UniProtKB-UniRule"/>
</dbReference>
<evidence type="ECO:0000256" key="2">
    <source>
        <dbReference type="ARBA" id="ARBA00022573"/>
    </source>
</evidence>
<evidence type="ECO:0000313" key="11">
    <source>
        <dbReference type="EMBL" id="TGL36744.1"/>
    </source>
</evidence>
<feature type="domain" description="CobB/CobQ-like glutamine amidotransferase" evidence="10">
    <location>
        <begin position="250"/>
        <end position="443"/>
    </location>
</feature>
<evidence type="ECO:0000259" key="9">
    <source>
        <dbReference type="Pfam" id="PF01656"/>
    </source>
</evidence>
<gene>
    <name evidence="8" type="primary">cbiA</name>
    <name evidence="11" type="ORF">EHQ52_02370</name>
</gene>
<evidence type="ECO:0000313" key="12">
    <source>
        <dbReference type="Proteomes" id="UP000297871"/>
    </source>
</evidence>
<dbReference type="PANTHER" id="PTHR43873">
    <property type="entry name" value="COBYRINATE A,C-DIAMIDE SYNTHASE"/>
    <property type="match status" value="1"/>
</dbReference>
<dbReference type="InterPro" id="IPR004484">
    <property type="entry name" value="CbiA/CobB_synth"/>
</dbReference>
<dbReference type="HAMAP" id="MF_00027">
    <property type="entry name" value="CobB_CbiA"/>
    <property type="match status" value="1"/>
</dbReference>
<protein>
    <recommendedName>
        <fullName evidence="8">Cobyrinate a,c-diamide synthase</fullName>
        <ecNumber evidence="8">6.3.5.11</ecNumber>
    </recommendedName>
    <alternativeName>
        <fullName evidence="8">Cobyrinic acid a,c-diamide synthetase</fullName>
    </alternativeName>
</protein>
<reference evidence="11" key="1">
    <citation type="journal article" date="2019" name="PLoS Negl. Trop. Dis.">
        <title>Revisiting the worldwide diversity of Leptospira species in the environment.</title>
        <authorList>
            <person name="Vincent A.T."/>
            <person name="Schiettekatte O."/>
            <person name="Bourhy P."/>
            <person name="Veyrier F.J."/>
            <person name="Picardeau M."/>
        </authorList>
    </citation>
    <scope>NUCLEOTIDE SEQUENCE [LARGE SCALE GENOMIC DNA]</scope>
    <source>
        <strain evidence="11">201800265</strain>
    </source>
</reference>
<dbReference type="InterPro" id="IPR029062">
    <property type="entry name" value="Class_I_gatase-like"/>
</dbReference>
<dbReference type="InterPro" id="IPR002586">
    <property type="entry name" value="CobQ/CobB/MinD/ParA_Nub-bd_dom"/>
</dbReference>
<feature type="domain" description="CobQ/CobB/MinD/ParA nucleotide binding" evidence="9">
    <location>
        <begin position="10"/>
        <end position="167"/>
    </location>
</feature>
<dbReference type="Gene3D" id="3.40.50.300">
    <property type="entry name" value="P-loop containing nucleotide triphosphate hydrolases"/>
    <property type="match status" value="2"/>
</dbReference>
<evidence type="ECO:0000259" key="10">
    <source>
        <dbReference type="Pfam" id="PF07685"/>
    </source>
</evidence>
<dbReference type="GO" id="GO:0009236">
    <property type="term" value="P:cobalamin biosynthetic process"/>
    <property type="evidence" value="ECO:0007669"/>
    <property type="project" value="UniProtKB-UniRule"/>
</dbReference>
<evidence type="ECO:0000256" key="8">
    <source>
        <dbReference type="HAMAP-Rule" id="MF_00027"/>
    </source>
</evidence>
<keyword evidence="12" id="KW-1185">Reference proteome</keyword>
<name>A0A4R9JBW9_9LEPT</name>
<dbReference type="Pfam" id="PF01656">
    <property type="entry name" value="CbiA"/>
    <property type="match status" value="1"/>
</dbReference>
<dbReference type="NCBIfam" id="TIGR00379">
    <property type="entry name" value="cobB"/>
    <property type="match status" value="1"/>
</dbReference>
<comment type="cofactor">
    <cofactor evidence="1 8">
        <name>Mg(2+)</name>
        <dbReference type="ChEBI" id="CHEBI:18420"/>
    </cofactor>
</comment>
<comment type="catalytic activity">
    <reaction evidence="8">
        <text>cob(II)yrinate + 2 L-glutamine + 2 ATP + 2 H2O = cob(II)yrinate a,c diamide + 2 L-glutamate + 2 ADP + 2 phosphate + 2 H(+)</text>
        <dbReference type="Rhea" id="RHEA:26289"/>
        <dbReference type="ChEBI" id="CHEBI:15377"/>
        <dbReference type="ChEBI" id="CHEBI:15378"/>
        <dbReference type="ChEBI" id="CHEBI:29985"/>
        <dbReference type="ChEBI" id="CHEBI:30616"/>
        <dbReference type="ChEBI" id="CHEBI:43474"/>
        <dbReference type="ChEBI" id="CHEBI:58359"/>
        <dbReference type="ChEBI" id="CHEBI:58537"/>
        <dbReference type="ChEBI" id="CHEBI:58894"/>
        <dbReference type="ChEBI" id="CHEBI:456216"/>
        <dbReference type="EC" id="6.3.5.11"/>
    </reaction>
</comment>
<dbReference type="PROSITE" id="PS51274">
    <property type="entry name" value="GATASE_COBBQ"/>
    <property type="match status" value="1"/>
</dbReference>
<dbReference type="InterPro" id="IPR027417">
    <property type="entry name" value="P-loop_NTPase"/>
</dbReference>
<dbReference type="Pfam" id="PF07685">
    <property type="entry name" value="GATase_3"/>
    <property type="match status" value="1"/>
</dbReference>
<keyword evidence="2 8" id="KW-0169">Cobalamin biosynthesis</keyword>
<dbReference type="Proteomes" id="UP000297871">
    <property type="component" value="Unassembled WGS sequence"/>
</dbReference>
<dbReference type="OrthoDB" id="9764035at2"/>
<dbReference type="GO" id="GO:0042242">
    <property type="term" value="F:cobyrinic acid a,c-diamide synthase activity"/>
    <property type="evidence" value="ECO:0007669"/>
    <property type="project" value="UniProtKB-UniRule"/>
</dbReference>
<comment type="caution">
    <text evidence="11">The sequence shown here is derived from an EMBL/GenBank/DDBJ whole genome shotgun (WGS) entry which is preliminary data.</text>
</comment>
<dbReference type="SUPFAM" id="SSF52540">
    <property type="entry name" value="P-loop containing nucleoside triphosphate hydrolases"/>
    <property type="match status" value="1"/>
</dbReference>
<feature type="active site" description="Nucleophile" evidence="8">
    <location>
        <position position="332"/>
    </location>
</feature>
<dbReference type="PANTHER" id="PTHR43873:SF1">
    <property type="entry name" value="COBYRINATE A,C-DIAMIDE SYNTHASE"/>
    <property type="match status" value="1"/>
</dbReference>
<keyword evidence="5 8" id="KW-0067">ATP-binding</keyword>
<evidence type="ECO:0000256" key="5">
    <source>
        <dbReference type="ARBA" id="ARBA00022840"/>
    </source>
</evidence>
<dbReference type="EC" id="6.3.5.11" evidence="8"/>
<keyword evidence="7 8" id="KW-0315">Glutamine amidotransferase</keyword>